<dbReference type="AlphaFoldDB" id="S4MKU6"/>
<dbReference type="PANTHER" id="PTHR45527:SF1">
    <property type="entry name" value="FATTY ACID SYNTHASE"/>
    <property type="match status" value="1"/>
</dbReference>
<evidence type="ECO:0000256" key="1">
    <source>
        <dbReference type="ARBA" id="ARBA00001957"/>
    </source>
</evidence>
<evidence type="ECO:0000259" key="5">
    <source>
        <dbReference type="PROSITE" id="PS50075"/>
    </source>
</evidence>
<comment type="cofactor">
    <cofactor evidence="1">
        <name>pantetheine 4'-phosphate</name>
        <dbReference type="ChEBI" id="CHEBI:47942"/>
    </cofactor>
</comment>
<evidence type="ECO:0000256" key="4">
    <source>
        <dbReference type="ARBA" id="ARBA00022553"/>
    </source>
</evidence>
<reference evidence="6 7" key="1">
    <citation type="submission" date="2013-02" db="EMBL/GenBank/DDBJ databases">
        <title>Draft Genome Sequence of Streptomyces afghaniensis, Which Produces Compounds of the Julimycin B-Complex.</title>
        <authorList>
            <person name="Gruening B.A."/>
            <person name="Praeg A."/>
            <person name="Erxleben A."/>
            <person name="Guenther S."/>
            <person name="Fiedler H.-P."/>
            <person name="Goodfellow M."/>
            <person name="Mueller M."/>
        </authorList>
    </citation>
    <scope>NUCLEOTIDE SEQUENCE [LARGE SCALE GENOMIC DNA]</scope>
    <source>
        <strain evidence="6 7">772</strain>
    </source>
</reference>
<dbReference type="PANTHER" id="PTHR45527">
    <property type="entry name" value="NONRIBOSOMAL PEPTIDE SYNTHETASE"/>
    <property type="match status" value="1"/>
</dbReference>
<evidence type="ECO:0000313" key="6">
    <source>
        <dbReference type="EMBL" id="EPJ34087.1"/>
    </source>
</evidence>
<dbReference type="GO" id="GO:0043041">
    <property type="term" value="P:amino acid activation for nonribosomal peptide biosynthetic process"/>
    <property type="evidence" value="ECO:0007669"/>
    <property type="project" value="TreeGrafter"/>
</dbReference>
<sequence>MEERIAELWEDVLGTSGFGVHDSFFKVGGNSILAIRLIAALRGEYEIDLPVRALFEGPTIAALADSVETCIRTEIDMMSDRDVADSMLPKEQNR</sequence>
<dbReference type="GO" id="GO:0031177">
    <property type="term" value="F:phosphopantetheine binding"/>
    <property type="evidence" value="ECO:0007669"/>
    <property type="project" value="InterPro"/>
</dbReference>
<dbReference type="GO" id="GO:0017000">
    <property type="term" value="P:antibiotic biosynthetic process"/>
    <property type="evidence" value="ECO:0007669"/>
    <property type="project" value="UniProtKB-ARBA"/>
</dbReference>
<dbReference type="InterPro" id="IPR020806">
    <property type="entry name" value="PKS_PP-bd"/>
</dbReference>
<dbReference type="GO" id="GO:0044550">
    <property type="term" value="P:secondary metabolite biosynthetic process"/>
    <property type="evidence" value="ECO:0007669"/>
    <property type="project" value="TreeGrafter"/>
</dbReference>
<keyword evidence="4" id="KW-0597">Phosphoprotein</keyword>
<evidence type="ECO:0000313" key="7">
    <source>
        <dbReference type="Proteomes" id="UP000015001"/>
    </source>
</evidence>
<dbReference type="Gene3D" id="1.10.1200.10">
    <property type="entry name" value="ACP-like"/>
    <property type="match status" value="1"/>
</dbReference>
<dbReference type="InterPro" id="IPR006162">
    <property type="entry name" value="Ppantetheine_attach_site"/>
</dbReference>
<dbReference type="EMBL" id="AOPY01001718">
    <property type="protein sequence ID" value="EPJ34087.1"/>
    <property type="molecule type" value="Genomic_DNA"/>
</dbReference>
<proteinExistence type="inferred from homology"/>
<evidence type="ECO:0000256" key="3">
    <source>
        <dbReference type="ARBA" id="ARBA00022450"/>
    </source>
</evidence>
<organism evidence="6 7">
    <name type="scientific">Streptomyces afghaniensis 772</name>
    <dbReference type="NCBI Taxonomy" id="1283301"/>
    <lineage>
        <taxon>Bacteria</taxon>
        <taxon>Bacillati</taxon>
        <taxon>Actinomycetota</taxon>
        <taxon>Actinomycetes</taxon>
        <taxon>Kitasatosporales</taxon>
        <taxon>Streptomycetaceae</taxon>
        <taxon>Streptomyces</taxon>
    </lineage>
</organism>
<dbReference type="InterPro" id="IPR036736">
    <property type="entry name" value="ACP-like_sf"/>
</dbReference>
<dbReference type="PROSITE" id="PS50075">
    <property type="entry name" value="CARRIER"/>
    <property type="match status" value="1"/>
</dbReference>
<dbReference type="SMART" id="SM00823">
    <property type="entry name" value="PKS_PP"/>
    <property type="match status" value="1"/>
</dbReference>
<dbReference type="GO" id="GO:0072330">
    <property type="term" value="P:monocarboxylic acid biosynthetic process"/>
    <property type="evidence" value="ECO:0007669"/>
    <property type="project" value="UniProtKB-ARBA"/>
</dbReference>
<protein>
    <submittedName>
        <fullName evidence="6">Putative Tyrocidine synthase 3</fullName>
    </submittedName>
</protein>
<dbReference type="Proteomes" id="UP000015001">
    <property type="component" value="Unassembled WGS sequence"/>
</dbReference>
<feature type="domain" description="Carrier" evidence="5">
    <location>
        <begin position="1"/>
        <end position="71"/>
    </location>
</feature>
<dbReference type="SUPFAM" id="SSF47336">
    <property type="entry name" value="ACP-like"/>
    <property type="match status" value="1"/>
</dbReference>
<accession>S4MKU6</accession>
<dbReference type="PROSITE" id="PS00012">
    <property type="entry name" value="PHOSPHOPANTETHEINE"/>
    <property type="match status" value="1"/>
</dbReference>
<comment type="caution">
    <text evidence="6">The sequence shown here is derived from an EMBL/GenBank/DDBJ whole genome shotgun (WGS) entry which is preliminary data.</text>
</comment>
<gene>
    <name evidence="6" type="ORF">STAFG_8856</name>
</gene>
<dbReference type="HOGENOM" id="CLU_2384760_0_0_11"/>
<keyword evidence="3" id="KW-0596">Phosphopantetheine</keyword>
<dbReference type="FunFam" id="1.10.1200.10:FF:000016">
    <property type="entry name" value="Non-ribosomal peptide synthase"/>
    <property type="match status" value="1"/>
</dbReference>
<dbReference type="Pfam" id="PF00550">
    <property type="entry name" value="PP-binding"/>
    <property type="match status" value="1"/>
</dbReference>
<comment type="similarity">
    <text evidence="2">Belongs to the ATP-dependent AMP-binding enzyme family.</text>
</comment>
<keyword evidence="7" id="KW-1185">Reference proteome</keyword>
<dbReference type="GO" id="GO:0005737">
    <property type="term" value="C:cytoplasm"/>
    <property type="evidence" value="ECO:0007669"/>
    <property type="project" value="TreeGrafter"/>
</dbReference>
<dbReference type="InterPro" id="IPR009081">
    <property type="entry name" value="PP-bd_ACP"/>
</dbReference>
<name>S4MKU6_9ACTN</name>
<dbReference type="RefSeq" id="WP_020277674.1">
    <property type="nucleotide sequence ID" value="NZ_KE354500.1"/>
</dbReference>
<evidence type="ECO:0000256" key="2">
    <source>
        <dbReference type="ARBA" id="ARBA00006432"/>
    </source>
</evidence>